<evidence type="ECO:0000313" key="1">
    <source>
        <dbReference type="EMBL" id="OMP09010.1"/>
    </source>
</evidence>
<comment type="caution">
    <text evidence="1">The sequence shown here is derived from an EMBL/GenBank/DDBJ whole genome shotgun (WGS) entry which is preliminary data.</text>
</comment>
<evidence type="ECO:0000313" key="2">
    <source>
        <dbReference type="Proteomes" id="UP000187203"/>
    </source>
</evidence>
<reference evidence="2" key="1">
    <citation type="submission" date="2013-09" db="EMBL/GenBank/DDBJ databases">
        <title>Corchorus olitorius genome sequencing.</title>
        <authorList>
            <person name="Alam M."/>
            <person name="Haque M.S."/>
            <person name="Islam M.S."/>
            <person name="Emdad E.M."/>
            <person name="Islam M.M."/>
            <person name="Ahmed B."/>
            <person name="Halim A."/>
            <person name="Hossen Q.M.M."/>
            <person name="Hossain M.Z."/>
            <person name="Ahmed R."/>
            <person name="Khan M.M."/>
            <person name="Islam R."/>
            <person name="Rashid M.M."/>
            <person name="Khan S.A."/>
            <person name="Rahman M.S."/>
            <person name="Alam M."/>
            <person name="Yahiya A.S."/>
            <person name="Khan M.S."/>
            <person name="Azam M.S."/>
            <person name="Haque T."/>
            <person name="Lashkar M.Z.H."/>
            <person name="Akhand A.I."/>
            <person name="Morshed G."/>
            <person name="Roy S."/>
            <person name="Uddin K.S."/>
            <person name="Rabeya T."/>
            <person name="Hossain A.S."/>
            <person name="Chowdhury A."/>
            <person name="Snigdha A.R."/>
            <person name="Mortoza M.S."/>
            <person name="Matin S.A."/>
            <person name="Hoque S.M.E."/>
            <person name="Islam M.K."/>
            <person name="Roy D.K."/>
            <person name="Haider R."/>
            <person name="Moosa M.M."/>
            <person name="Elias S.M."/>
            <person name="Hasan A.M."/>
            <person name="Jahan S."/>
            <person name="Shafiuddin M."/>
            <person name="Mahmood N."/>
            <person name="Shommy N.S."/>
        </authorList>
    </citation>
    <scope>NUCLEOTIDE SEQUENCE [LARGE SCALE GENOMIC DNA]</scope>
    <source>
        <strain evidence="2">cv. O-4</strain>
    </source>
</reference>
<dbReference type="Proteomes" id="UP000187203">
    <property type="component" value="Unassembled WGS sequence"/>
</dbReference>
<dbReference type="AlphaFoldDB" id="A0A1R3KPK3"/>
<dbReference type="EMBL" id="AWUE01012504">
    <property type="protein sequence ID" value="OMP09010.1"/>
    <property type="molecule type" value="Genomic_DNA"/>
</dbReference>
<gene>
    <name evidence="1" type="ORF">COLO4_05898</name>
</gene>
<organism evidence="1 2">
    <name type="scientific">Corchorus olitorius</name>
    <dbReference type="NCBI Taxonomy" id="93759"/>
    <lineage>
        <taxon>Eukaryota</taxon>
        <taxon>Viridiplantae</taxon>
        <taxon>Streptophyta</taxon>
        <taxon>Embryophyta</taxon>
        <taxon>Tracheophyta</taxon>
        <taxon>Spermatophyta</taxon>
        <taxon>Magnoliopsida</taxon>
        <taxon>eudicotyledons</taxon>
        <taxon>Gunneridae</taxon>
        <taxon>Pentapetalae</taxon>
        <taxon>rosids</taxon>
        <taxon>malvids</taxon>
        <taxon>Malvales</taxon>
        <taxon>Malvaceae</taxon>
        <taxon>Grewioideae</taxon>
        <taxon>Apeibeae</taxon>
        <taxon>Corchorus</taxon>
    </lineage>
</organism>
<keyword evidence="2" id="KW-1185">Reference proteome</keyword>
<name>A0A1R3KPK3_9ROSI</name>
<protein>
    <submittedName>
        <fullName evidence="1">Uncharacterized protein</fullName>
    </submittedName>
</protein>
<accession>A0A1R3KPK3</accession>
<proteinExistence type="predicted"/>
<sequence length="39" mass="4441">MARPNFGNWQLHLEARRNELIEVTSLTQNQDGDKSKGDA</sequence>